<comment type="caution">
    <text evidence="1">The sequence shown here is derived from an EMBL/GenBank/DDBJ whole genome shotgun (WGS) entry which is preliminary data.</text>
</comment>
<dbReference type="EMBL" id="ALWO02000031">
    <property type="protein sequence ID" value="EOZ97095.1"/>
    <property type="molecule type" value="Genomic_DNA"/>
</dbReference>
<evidence type="ECO:0000313" key="2">
    <source>
        <dbReference type="Proteomes" id="UP000006073"/>
    </source>
</evidence>
<reference evidence="1 2" key="1">
    <citation type="journal article" date="2013" name="Genome Announc.">
        <title>Draft Genome Sequence of Indibacter alkaliphilus Strain LW1T, Isolated from Lonar Lake, a Haloalkaline Lake in the Buldana District of Maharashtra, India.</title>
        <authorList>
            <person name="Singh A."/>
            <person name="Kumar Jangir P."/>
            <person name="Sharma R."/>
            <person name="Singh A."/>
            <person name="Kumar Pinnaka A."/>
            <person name="Shivaji S."/>
        </authorList>
    </citation>
    <scope>NUCLEOTIDE SEQUENCE [LARGE SCALE GENOMIC DNA]</scope>
    <source>
        <strain evidence="2">CCUG 57479 / KCTC 22604 / LW1</strain>
    </source>
</reference>
<gene>
    <name evidence="1" type="ORF">A33Q_2013</name>
</gene>
<dbReference type="Proteomes" id="UP000006073">
    <property type="component" value="Unassembled WGS sequence"/>
</dbReference>
<sequence length="39" mass="4468">MHTHGRTQREENFLWKFLAEGQAVGEVGKGDGLLPRVRF</sequence>
<keyword evidence="2" id="KW-1185">Reference proteome</keyword>
<accession>S2DIS9</accession>
<evidence type="ECO:0000313" key="1">
    <source>
        <dbReference type="EMBL" id="EOZ97095.1"/>
    </source>
</evidence>
<dbReference type="AlphaFoldDB" id="S2DIS9"/>
<name>S2DIS9_INDAL</name>
<organism evidence="1 2">
    <name type="scientific">Indibacter alkaliphilus (strain CCUG 57479 / KCTC 22604 / LW1)</name>
    <dbReference type="NCBI Taxonomy" id="1189612"/>
    <lineage>
        <taxon>Bacteria</taxon>
        <taxon>Pseudomonadati</taxon>
        <taxon>Bacteroidota</taxon>
        <taxon>Cytophagia</taxon>
        <taxon>Cytophagales</taxon>
        <taxon>Cyclobacteriaceae</taxon>
    </lineage>
</organism>
<proteinExistence type="predicted"/>
<protein>
    <submittedName>
        <fullName evidence="1">Uncharacterized protein</fullName>
    </submittedName>
</protein>